<feature type="domain" description="FERM" evidence="4">
    <location>
        <begin position="37"/>
        <end position="318"/>
    </location>
</feature>
<dbReference type="Pfam" id="PF08736">
    <property type="entry name" value="FA"/>
    <property type="match status" value="1"/>
</dbReference>
<dbReference type="InterPro" id="IPR035963">
    <property type="entry name" value="FERM_2"/>
</dbReference>
<dbReference type="PROSITE" id="PS50057">
    <property type="entry name" value="FERM_3"/>
    <property type="match status" value="1"/>
</dbReference>
<dbReference type="Pfam" id="PF09380">
    <property type="entry name" value="FERM_C"/>
    <property type="match status" value="1"/>
</dbReference>
<dbReference type="GO" id="GO:0009887">
    <property type="term" value="P:animal organ morphogenesis"/>
    <property type="evidence" value="ECO:0007669"/>
    <property type="project" value="UniProtKB-ARBA"/>
</dbReference>
<dbReference type="GO" id="GO:0005856">
    <property type="term" value="C:cytoskeleton"/>
    <property type="evidence" value="ECO:0007669"/>
    <property type="project" value="TreeGrafter"/>
</dbReference>
<feature type="region of interest" description="Disordered" evidence="3">
    <location>
        <begin position="831"/>
        <end position="940"/>
    </location>
</feature>
<dbReference type="GO" id="GO:0005737">
    <property type="term" value="C:cytoplasm"/>
    <property type="evidence" value="ECO:0007669"/>
    <property type="project" value="UniProtKB-SubCell"/>
</dbReference>
<feature type="compositionally biased region" description="Polar residues" evidence="3">
    <location>
        <begin position="831"/>
        <end position="841"/>
    </location>
</feature>
<reference evidence="5 6" key="1">
    <citation type="submission" date="2024-05" db="EMBL/GenBank/DDBJ databases">
        <authorList>
            <person name="Wallberg A."/>
        </authorList>
    </citation>
    <scope>NUCLEOTIDE SEQUENCE [LARGE SCALE GENOMIC DNA]</scope>
</reference>
<dbReference type="PANTHER" id="PTHR23280:SF25">
    <property type="entry name" value="MOESIN_EZRIN_RADIXIN HOMOLOG 1"/>
    <property type="match status" value="1"/>
</dbReference>
<keyword evidence="2" id="KW-0963">Cytoplasm</keyword>
<dbReference type="SMART" id="SM01195">
    <property type="entry name" value="FA"/>
    <property type="match status" value="1"/>
</dbReference>
<feature type="compositionally biased region" description="Low complexity" evidence="3">
    <location>
        <begin position="394"/>
        <end position="411"/>
    </location>
</feature>
<feature type="region of interest" description="Disordered" evidence="3">
    <location>
        <begin position="349"/>
        <end position="411"/>
    </location>
</feature>
<dbReference type="FunFam" id="2.30.29.30:FF:000002">
    <property type="entry name" value="Band 4.1-like protein 5 isoform 1"/>
    <property type="match status" value="1"/>
</dbReference>
<feature type="compositionally biased region" description="Basic and acidic residues" evidence="3">
    <location>
        <begin position="650"/>
        <end position="660"/>
    </location>
</feature>
<dbReference type="GO" id="GO:0071944">
    <property type="term" value="C:cell periphery"/>
    <property type="evidence" value="ECO:0007669"/>
    <property type="project" value="UniProtKB-ARBA"/>
</dbReference>
<evidence type="ECO:0000256" key="2">
    <source>
        <dbReference type="ARBA" id="ARBA00022490"/>
    </source>
</evidence>
<feature type="compositionally biased region" description="Low complexity" evidence="3">
    <location>
        <begin position="880"/>
        <end position="914"/>
    </location>
</feature>
<dbReference type="CDD" id="cd14473">
    <property type="entry name" value="FERM_B-lobe"/>
    <property type="match status" value="1"/>
</dbReference>
<dbReference type="InterPro" id="IPR014352">
    <property type="entry name" value="FERM/acyl-CoA-bd_prot_sf"/>
</dbReference>
<evidence type="ECO:0000259" key="4">
    <source>
        <dbReference type="PROSITE" id="PS50057"/>
    </source>
</evidence>
<dbReference type="Gene3D" id="1.20.80.10">
    <property type="match status" value="1"/>
</dbReference>
<accession>A0AAV2Q0G8</accession>
<dbReference type="InterPro" id="IPR019749">
    <property type="entry name" value="Band_41_domain"/>
</dbReference>
<dbReference type="SMART" id="SM00295">
    <property type="entry name" value="B41"/>
    <property type="match status" value="1"/>
</dbReference>
<dbReference type="Gene3D" id="2.30.29.30">
    <property type="entry name" value="Pleckstrin-homology domain (PH domain)/Phosphotyrosine-binding domain (PTB)"/>
    <property type="match status" value="1"/>
</dbReference>
<name>A0AAV2Q0G8_MEGNR</name>
<dbReference type="FunFam" id="1.20.80.10:FF:000003">
    <property type="entry name" value="Tyrosine-protein phosphatase non-receptor type 4"/>
    <property type="match status" value="1"/>
</dbReference>
<dbReference type="EMBL" id="CAXKWB010002546">
    <property type="protein sequence ID" value="CAL4067153.1"/>
    <property type="molecule type" value="Genomic_DNA"/>
</dbReference>
<dbReference type="AlphaFoldDB" id="A0AAV2Q0G8"/>
<dbReference type="InterPro" id="IPR018980">
    <property type="entry name" value="FERM_PH-like_C"/>
</dbReference>
<feature type="compositionally biased region" description="Low complexity" evidence="3">
    <location>
        <begin position="842"/>
        <end position="856"/>
    </location>
</feature>
<dbReference type="GO" id="GO:0031032">
    <property type="term" value="P:actomyosin structure organization"/>
    <property type="evidence" value="ECO:0007669"/>
    <property type="project" value="TreeGrafter"/>
</dbReference>
<feature type="region of interest" description="Disordered" evidence="3">
    <location>
        <begin position="762"/>
        <end position="793"/>
    </location>
</feature>
<dbReference type="Proteomes" id="UP001497623">
    <property type="component" value="Unassembled WGS sequence"/>
</dbReference>
<comment type="caution">
    <text evidence="5">The sequence shown here is derived from an EMBL/GenBank/DDBJ whole genome shotgun (WGS) entry which is preliminary data.</text>
</comment>
<feature type="compositionally biased region" description="Low complexity" evidence="3">
    <location>
        <begin position="451"/>
        <end position="460"/>
    </location>
</feature>
<protein>
    <recommendedName>
        <fullName evidence="4">FERM domain-containing protein</fullName>
    </recommendedName>
</protein>
<sequence length="993" mass="106880">MLRFFSKRVGRNAQKYKTVDHPDGRSGPTTIKSKHILTCKVMLLDNTDLTFDIPCPCVGGLLSGGALVALDLSGSDCCPFSAVDLVLSGLALSRRQLLGPPYSFRFKVKFYSSEPNLLREELTRYQFFLQLRQDILSGKLEVPYDLNVELSAYCLQSELGDYEEEMHTPGFVSEFRFCPEQTENMEEEALEKYKEPNFCRGMTPAQAEQSYLNKAKWLEMYGVDMHTVLGKDGGDYRLGLTPTGILVFEGCTKIGLFFWPKITKLDFKKKKLTLMVVEDDDEGREQEHTFVFRLHNEKACKHLWKCAVEHHSFFRLKASHKGTTGKQNFFRMGSRFRYSGRTEFQTTLQQKARRTVQFERRPSQRFARRQSHVLREQQKKMRKSQMQKREEKAAAIAAAAGSSPSSTSTDAMVADSIDKSSIASGTAATSTLVTLSTTNSIPTTITAVAASSTTSTSSPAATPPPSPLDGAASPSYALGLACKQSATSSSISSLPSSSKSIAGGHQSVVCNGKNSEDILYAAEDRLDTLIKSFTKNNSGPSYLDPSVNDLALAKQATKEAPYAGPEAQQGAAEAEDLISKIKNLDSCSTVAASSNSSISRSSSHCSNSTAHVKDKNKNVNIVSVSVPNNQNTLTNTQARPIPPEQFKSNILKEKNTKEKTTGPLRPRPNRAPGVRRTKREPTSNSSLPRVKKGNVESNTNGEGATFVSVGGDKLTLSLGSSIAAAAAAAASSSSGPMDHSKSPFTTEEEKQEYLADDVAELINFDSPPPVTVTHTKDSTNTHPIKSAISNNNNSSFASGSPFNPFASSIFGSGSINNNPFSSGTNNPFTNSSSAVASNPFKSSSTSSGVSSLTSTVGSGGLLEESPPSPHYSPSLGHKGSTTPAPSSPRSPATPRSTTTSLSSSQSTSPSNSNTYDDKEKEGGIFLGNQPVGRSASSSTTRSFINKTNQINTAASNASLNQVCPWLIADPPAPLPSSKINDVPKMRTVITTEL</sequence>
<dbReference type="InterPro" id="IPR019748">
    <property type="entry name" value="FERM_central"/>
</dbReference>
<dbReference type="InterPro" id="IPR014847">
    <property type="entry name" value="FA"/>
</dbReference>
<gene>
    <name evidence="5" type="ORF">MNOR_LOCUS6239</name>
</gene>
<comment type="subcellular location">
    <subcellularLocation>
        <location evidence="1">Cytoplasm</location>
    </subcellularLocation>
</comment>
<dbReference type="GO" id="GO:0016020">
    <property type="term" value="C:membrane"/>
    <property type="evidence" value="ECO:0007669"/>
    <property type="project" value="UniProtKB-ARBA"/>
</dbReference>
<dbReference type="Pfam" id="PF00373">
    <property type="entry name" value="FERM_M"/>
    <property type="match status" value="1"/>
</dbReference>
<feature type="non-terminal residue" evidence="5">
    <location>
        <position position="993"/>
    </location>
</feature>
<dbReference type="InterPro" id="IPR000299">
    <property type="entry name" value="FERM_domain"/>
</dbReference>
<dbReference type="SUPFAM" id="SSF50729">
    <property type="entry name" value="PH domain-like"/>
    <property type="match status" value="1"/>
</dbReference>
<evidence type="ECO:0000313" key="5">
    <source>
        <dbReference type="EMBL" id="CAL4067153.1"/>
    </source>
</evidence>
<dbReference type="SUPFAM" id="SSF47031">
    <property type="entry name" value="Second domain of FERM"/>
    <property type="match status" value="1"/>
</dbReference>
<dbReference type="SMART" id="SM01196">
    <property type="entry name" value="FERM_C"/>
    <property type="match status" value="1"/>
</dbReference>
<dbReference type="InterPro" id="IPR011993">
    <property type="entry name" value="PH-like_dom_sf"/>
</dbReference>
<proteinExistence type="predicted"/>
<evidence type="ECO:0000256" key="3">
    <source>
        <dbReference type="SAM" id="MobiDB-lite"/>
    </source>
</evidence>
<dbReference type="PANTHER" id="PTHR23280">
    <property type="entry name" value="4.1 G PROTEIN"/>
    <property type="match status" value="1"/>
</dbReference>
<keyword evidence="6" id="KW-1185">Reference proteome</keyword>
<feature type="region of interest" description="Disordered" evidence="3">
    <location>
        <begin position="451"/>
        <end position="472"/>
    </location>
</feature>
<feature type="region of interest" description="Disordered" evidence="3">
    <location>
        <begin position="629"/>
        <end position="701"/>
    </location>
</feature>
<dbReference type="CDD" id="cd13186">
    <property type="entry name" value="FERM_C_NBL4_NBL5"/>
    <property type="match status" value="1"/>
</dbReference>
<evidence type="ECO:0000256" key="1">
    <source>
        <dbReference type="ARBA" id="ARBA00004496"/>
    </source>
</evidence>
<feature type="region of interest" description="Disordered" evidence="3">
    <location>
        <begin position="730"/>
        <end position="750"/>
    </location>
</feature>
<dbReference type="PRINTS" id="PR00935">
    <property type="entry name" value="BAND41"/>
</dbReference>
<evidence type="ECO:0000313" key="6">
    <source>
        <dbReference type="Proteomes" id="UP001497623"/>
    </source>
</evidence>
<organism evidence="5 6">
    <name type="scientific">Meganyctiphanes norvegica</name>
    <name type="common">Northern krill</name>
    <name type="synonym">Thysanopoda norvegica</name>
    <dbReference type="NCBI Taxonomy" id="48144"/>
    <lineage>
        <taxon>Eukaryota</taxon>
        <taxon>Metazoa</taxon>
        <taxon>Ecdysozoa</taxon>
        <taxon>Arthropoda</taxon>
        <taxon>Crustacea</taxon>
        <taxon>Multicrustacea</taxon>
        <taxon>Malacostraca</taxon>
        <taxon>Eumalacostraca</taxon>
        <taxon>Eucarida</taxon>
        <taxon>Euphausiacea</taxon>
        <taxon>Euphausiidae</taxon>
        <taxon>Meganyctiphanes</taxon>
    </lineage>
</organism>
<dbReference type="GO" id="GO:0048731">
    <property type="term" value="P:system development"/>
    <property type="evidence" value="ECO:0007669"/>
    <property type="project" value="UniProtKB-ARBA"/>
</dbReference>